<sequence>MADATVVAVDRPPSTGEFDDSTLSIPPIDGAFFSQNILNSNGAPCDNENDNVMLEDLDFDFSFDDLCLPSAEDLENLLTPAQLQESNSQSGIDQNFAQFGPSFDQLHGVFKSTSTELRHLSGEGDFGGDHSWDGSGVLTSASPGMESHQISGYLNMPSPESNGSNGGCTENCGADAKELNCRSPESQNSGDIGSNVSEDSSNIASRSVSSSRNLSDSSIRTGVVDQEIKLEECANNNNNTYLLKRKVEGEDLMNNNVDSRTTKYRKSNCNTQNNNSSDNNDGLSEAEEKKKIRLLRNRESAQLSRQRKKHYVEELEDKVRTMHSTIQDLNAKISYFMAENATLRQQMGGGSGAGTAAVPTPPMAPPPPGMYPHPAMMYPWMPCPPPYMMKPQGAQVPLVPIPRLKPHQPAQAPKTNKKVESKKIEGSKTKKVASVSFLGLLFFMMFFGCLVPMVNVRYGGVREAFTGGESYTGAGFNGNHRGRVLMVNGTEYGGKYAGRSDLSGNSRVHCGHGGHGSGGEPTADEFVRLGNGSEPLAASLYVPRNDKLVKIDGNLIIHSVLASEKAMASQGKGGGETGLAVPRDLAPAIPLPGVRRNGARHPHLRALGSGAADKDAMKAKATDGRLQQWFREGLAGPMLSAGMCTEVFQFDVSAASASGAIVPATTTRNISREHNQNSTHLSKGKNRRILHSIPLPKSSHNISREHEGKSTEKPEFRGKNNASSMVVSVLFDPREAGDAEVDGVMGTKSLSRIFVVVLIDSVKYVTYSCMLPFKGSAVHLVTT</sequence>
<keyword evidence="11" id="KW-0325">Glycoprotein</keyword>
<feature type="region of interest" description="Disordered" evidence="14">
    <location>
        <begin position="1"/>
        <end position="20"/>
    </location>
</feature>
<keyword evidence="6 15" id="KW-1133">Transmembrane helix</keyword>
<comment type="subunit">
    <text evidence="13">Interacts with BZIP28.</text>
</comment>
<feature type="compositionally biased region" description="Polar residues" evidence="14">
    <location>
        <begin position="137"/>
        <end position="163"/>
    </location>
</feature>
<keyword evidence="18" id="KW-1185">Reference proteome</keyword>
<feature type="compositionally biased region" description="Low complexity" evidence="14">
    <location>
        <begin position="267"/>
        <end position="280"/>
    </location>
</feature>
<feature type="compositionally biased region" description="Basic and acidic residues" evidence="14">
    <location>
        <begin position="702"/>
        <end position="718"/>
    </location>
</feature>
<evidence type="ECO:0000313" key="18">
    <source>
        <dbReference type="Proteomes" id="UP000231279"/>
    </source>
</evidence>
<feature type="compositionally biased region" description="Basic and acidic residues" evidence="14">
    <location>
        <begin position="121"/>
        <end position="132"/>
    </location>
</feature>
<evidence type="ECO:0000256" key="10">
    <source>
        <dbReference type="ARBA" id="ARBA00023163"/>
    </source>
</evidence>
<feature type="region of interest" description="Disordered" evidence="14">
    <location>
        <begin position="697"/>
        <end position="718"/>
    </location>
</feature>
<feature type="region of interest" description="Disordered" evidence="14">
    <location>
        <begin position="121"/>
        <end position="218"/>
    </location>
</feature>
<dbReference type="GO" id="GO:0006950">
    <property type="term" value="P:response to stress"/>
    <property type="evidence" value="ECO:0007669"/>
    <property type="project" value="UniProtKB-ARBA"/>
</dbReference>
<evidence type="ECO:0000256" key="3">
    <source>
        <dbReference type="ARBA" id="ARBA00007163"/>
    </source>
</evidence>
<evidence type="ECO:0000256" key="2">
    <source>
        <dbReference type="ARBA" id="ARBA00004389"/>
    </source>
</evidence>
<dbReference type="PANTHER" id="PTHR47416:SF3">
    <property type="entry name" value="BZIP TRANSCRIPTION FACTOR 17-RELATED"/>
    <property type="match status" value="1"/>
</dbReference>
<feature type="compositionally biased region" description="Polar residues" evidence="14">
    <location>
        <begin position="183"/>
        <end position="198"/>
    </location>
</feature>
<keyword evidence="7" id="KW-0805">Transcription regulation</keyword>
<keyword evidence="9 15" id="KW-0472">Membrane</keyword>
<accession>A0A2G9I5F7</accession>
<dbReference type="OrthoDB" id="295274at2759"/>
<dbReference type="GO" id="GO:0003677">
    <property type="term" value="F:DNA binding"/>
    <property type="evidence" value="ECO:0007669"/>
    <property type="project" value="UniProtKB-KW"/>
</dbReference>
<dbReference type="PROSITE" id="PS50217">
    <property type="entry name" value="BZIP"/>
    <property type="match status" value="1"/>
</dbReference>
<evidence type="ECO:0000256" key="5">
    <source>
        <dbReference type="ARBA" id="ARBA00022824"/>
    </source>
</evidence>
<dbReference type="SUPFAM" id="SSF57959">
    <property type="entry name" value="Leucine zipper domain"/>
    <property type="match status" value="1"/>
</dbReference>
<organism evidence="17 18">
    <name type="scientific">Handroanthus impetiginosus</name>
    <dbReference type="NCBI Taxonomy" id="429701"/>
    <lineage>
        <taxon>Eukaryota</taxon>
        <taxon>Viridiplantae</taxon>
        <taxon>Streptophyta</taxon>
        <taxon>Embryophyta</taxon>
        <taxon>Tracheophyta</taxon>
        <taxon>Spermatophyta</taxon>
        <taxon>Magnoliopsida</taxon>
        <taxon>eudicotyledons</taxon>
        <taxon>Gunneridae</taxon>
        <taxon>Pentapetalae</taxon>
        <taxon>asterids</taxon>
        <taxon>lamiids</taxon>
        <taxon>Lamiales</taxon>
        <taxon>Bignoniaceae</taxon>
        <taxon>Crescentiina</taxon>
        <taxon>Tabebuia alliance</taxon>
        <taxon>Handroanthus</taxon>
    </lineage>
</organism>
<dbReference type="SMART" id="SM00338">
    <property type="entry name" value="BRLZ"/>
    <property type="match status" value="1"/>
</dbReference>
<dbReference type="GO" id="GO:0005634">
    <property type="term" value="C:nucleus"/>
    <property type="evidence" value="ECO:0007669"/>
    <property type="project" value="UniProtKB-SubCell"/>
</dbReference>
<dbReference type="FunFam" id="1.20.5.170:FF:000085">
    <property type="entry name" value="bZIP transcription factor 49"/>
    <property type="match status" value="1"/>
</dbReference>
<feature type="domain" description="BZIP" evidence="16">
    <location>
        <begin position="287"/>
        <end position="347"/>
    </location>
</feature>
<dbReference type="STRING" id="429701.A0A2G9I5F7"/>
<protein>
    <recommendedName>
        <fullName evidence="16">BZIP domain-containing protein</fullName>
    </recommendedName>
</protein>
<evidence type="ECO:0000256" key="9">
    <source>
        <dbReference type="ARBA" id="ARBA00023136"/>
    </source>
</evidence>
<keyword evidence="5" id="KW-0256">Endoplasmic reticulum</keyword>
<keyword evidence="10" id="KW-0804">Transcription</keyword>
<evidence type="ECO:0000256" key="1">
    <source>
        <dbReference type="ARBA" id="ARBA00004123"/>
    </source>
</evidence>
<keyword evidence="12" id="KW-0539">Nucleus</keyword>
<gene>
    <name evidence="17" type="ORF">CDL12_02257</name>
</gene>
<evidence type="ECO:0000313" key="17">
    <source>
        <dbReference type="EMBL" id="PIN24995.1"/>
    </source>
</evidence>
<dbReference type="InterPro" id="IPR046347">
    <property type="entry name" value="bZIP_sf"/>
</dbReference>
<dbReference type="EMBL" id="NKXS01000325">
    <property type="protein sequence ID" value="PIN24995.1"/>
    <property type="molecule type" value="Genomic_DNA"/>
</dbReference>
<dbReference type="Proteomes" id="UP000231279">
    <property type="component" value="Unassembled WGS sequence"/>
</dbReference>
<keyword evidence="4 15" id="KW-0812">Transmembrane</keyword>
<evidence type="ECO:0000256" key="8">
    <source>
        <dbReference type="ARBA" id="ARBA00023125"/>
    </source>
</evidence>
<dbReference type="PANTHER" id="PTHR47416">
    <property type="entry name" value="BASIC-LEUCINE ZIPPER TRANSCRIPTION FACTOR F-RELATED"/>
    <property type="match status" value="1"/>
</dbReference>
<feature type="transmembrane region" description="Helical" evidence="15">
    <location>
        <begin position="432"/>
        <end position="454"/>
    </location>
</feature>
<dbReference type="Pfam" id="PF00170">
    <property type="entry name" value="bZIP_1"/>
    <property type="match status" value="1"/>
</dbReference>
<dbReference type="Gene3D" id="1.20.5.170">
    <property type="match status" value="1"/>
</dbReference>
<dbReference type="GO" id="GO:0003700">
    <property type="term" value="F:DNA-binding transcription factor activity"/>
    <property type="evidence" value="ECO:0007669"/>
    <property type="project" value="InterPro"/>
</dbReference>
<comment type="caution">
    <text evidence="17">The sequence shown here is derived from an EMBL/GenBank/DDBJ whole genome shotgun (WGS) entry which is preliminary data.</text>
</comment>
<comment type="similarity">
    <text evidence="3">Belongs to the bZIP family.</text>
</comment>
<comment type="subcellular location">
    <subcellularLocation>
        <location evidence="2">Endoplasmic reticulum membrane</location>
        <topology evidence="2">Single-pass membrane protein</topology>
    </subcellularLocation>
    <subcellularLocation>
        <location evidence="1">Nucleus</location>
    </subcellularLocation>
</comment>
<keyword evidence="8" id="KW-0238">DNA-binding</keyword>
<evidence type="ECO:0000256" key="4">
    <source>
        <dbReference type="ARBA" id="ARBA00022692"/>
    </source>
</evidence>
<proteinExistence type="inferred from homology"/>
<evidence type="ECO:0000256" key="15">
    <source>
        <dbReference type="SAM" id="Phobius"/>
    </source>
</evidence>
<evidence type="ECO:0000256" key="13">
    <source>
        <dbReference type="ARBA" id="ARBA00065888"/>
    </source>
</evidence>
<dbReference type="InterPro" id="IPR004827">
    <property type="entry name" value="bZIP"/>
</dbReference>
<dbReference type="GO" id="GO:0005789">
    <property type="term" value="C:endoplasmic reticulum membrane"/>
    <property type="evidence" value="ECO:0007669"/>
    <property type="project" value="UniProtKB-SubCell"/>
</dbReference>
<dbReference type="CDD" id="cd14704">
    <property type="entry name" value="bZIP_HY5-like"/>
    <property type="match status" value="1"/>
</dbReference>
<evidence type="ECO:0000259" key="16">
    <source>
        <dbReference type="PROSITE" id="PS50217"/>
    </source>
</evidence>
<evidence type="ECO:0000256" key="12">
    <source>
        <dbReference type="ARBA" id="ARBA00023242"/>
    </source>
</evidence>
<evidence type="ECO:0000256" key="11">
    <source>
        <dbReference type="ARBA" id="ARBA00023180"/>
    </source>
</evidence>
<evidence type="ECO:0000256" key="6">
    <source>
        <dbReference type="ARBA" id="ARBA00022989"/>
    </source>
</evidence>
<reference evidence="18" key="1">
    <citation type="journal article" date="2018" name="Gigascience">
        <title>Genome assembly of the Pink Ipe (Handroanthus impetiginosus, Bignoniaceae), a highly valued, ecologically keystone Neotropical timber forest tree.</title>
        <authorList>
            <person name="Silva-Junior O.B."/>
            <person name="Grattapaglia D."/>
            <person name="Novaes E."/>
            <person name="Collevatti R.G."/>
        </authorList>
    </citation>
    <scope>NUCLEOTIDE SEQUENCE [LARGE SCALE GENOMIC DNA]</scope>
    <source>
        <strain evidence="18">cv. UFG-1</strain>
    </source>
</reference>
<feature type="compositionally biased region" description="Low complexity" evidence="14">
    <location>
        <begin position="199"/>
        <end position="218"/>
    </location>
</feature>
<name>A0A2G9I5F7_9LAMI</name>
<evidence type="ECO:0000256" key="7">
    <source>
        <dbReference type="ARBA" id="ARBA00023015"/>
    </source>
</evidence>
<feature type="region of interest" description="Disordered" evidence="14">
    <location>
        <begin position="253"/>
        <end position="287"/>
    </location>
</feature>
<dbReference type="AlphaFoldDB" id="A0A2G9I5F7"/>
<evidence type="ECO:0000256" key="14">
    <source>
        <dbReference type="SAM" id="MobiDB-lite"/>
    </source>
</evidence>